<organism evidence="2 3">
    <name type="scientific">Streptomyces marincola</name>
    <dbReference type="NCBI Taxonomy" id="2878388"/>
    <lineage>
        <taxon>Bacteria</taxon>
        <taxon>Bacillati</taxon>
        <taxon>Actinomycetota</taxon>
        <taxon>Actinomycetes</taxon>
        <taxon>Kitasatosporales</taxon>
        <taxon>Streptomycetaceae</taxon>
        <taxon>Streptomyces</taxon>
    </lineage>
</organism>
<dbReference type="KEGG" id="smao:CAG99_11465"/>
<dbReference type="RefSeq" id="WP_086159209.1">
    <property type="nucleotide sequence ID" value="NZ_CP021121.1"/>
</dbReference>
<dbReference type="InterPro" id="IPR054547">
    <property type="entry name" value="NNH1"/>
</dbReference>
<dbReference type="InterPro" id="IPR007111">
    <property type="entry name" value="NACHT_NTPase"/>
</dbReference>
<dbReference type="EMBL" id="CP021121">
    <property type="protein sequence ID" value="ARQ69404.1"/>
    <property type="molecule type" value="Genomic_DNA"/>
</dbReference>
<feature type="domain" description="NACHT" evidence="1">
    <location>
        <begin position="256"/>
        <end position="586"/>
    </location>
</feature>
<dbReference type="Pfam" id="PF05729">
    <property type="entry name" value="NACHT"/>
    <property type="match status" value="1"/>
</dbReference>
<proteinExistence type="predicted"/>
<dbReference type="PANTHER" id="PTHR46844:SF1">
    <property type="entry name" value="SLR5058 PROTEIN"/>
    <property type="match status" value="1"/>
</dbReference>
<dbReference type="SUPFAM" id="SSF52540">
    <property type="entry name" value="P-loop containing nucleoside triphosphate hydrolases"/>
    <property type="match status" value="1"/>
</dbReference>
<dbReference type="AlphaFoldDB" id="A0A1W7CX60"/>
<name>A0A1W7CX60_9ACTN</name>
<dbReference type="OrthoDB" id="135105at2"/>
<gene>
    <name evidence="2" type="ORF">CAG99_11465</name>
</gene>
<dbReference type="Proteomes" id="UP000194218">
    <property type="component" value="Chromosome"/>
</dbReference>
<accession>A0A1W7CX60</accession>
<evidence type="ECO:0000259" key="1">
    <source>
        <dbReference type="PROSITE" id="PS50837"/>
    </source>
</evidence>
<sequence length="1049" mass="114369">MEAAGLGLRLAAGVFTPLLKRLFPPEAPGAALTDRPVRVSALVPLRGAKRTLTERDLRELSAEVVRRAVHALGPHDAPGPEAVDAAAGLLTRSLLRLGDLDMDDVQAVRLGHEALARELAGPRAPGVPDDAHLLHDRLLNSACLHVLDFFSRRSTFVARTLVEQTRRLESLVRATETLAERLPYLPAEDAAFERRYADYVVREYGRLTIYGLDLDQSREWPLDDAYLSLETRQPTAAGRDGAEAPQRAERALGDFSRVLLRGHAGSGKTTLVQWLAVTAARQDPESALPQLLGRIPFVLTLRTITRDRGPLPGPGDFLAAVDCPLAGAQPDRWADRVLAAGRGLLLVDGIDEIPEGEREGVRRWLRRLHATYPETLWLVTARPSAVGGDWLDAARFTELTLAPMNHGDVQAFVHRWHRAVGAADADAAALLDLVRTRQDLAALATNPLVCALICALHRERNGHLPRGRKALYDAALAMLLERRDRERPDPPRGAPAWDADTQVSLLQKLAYWLITNGRSELSASVATTLIGNALPVLHGGDALGTPAEVLRHLIERSGVLREPAEGAVDFVHRTFQDYLGAREIVEWQHFPALVARAHEDQWEDVVRMAVAHAQPVQRGELLTALVERGDAEPAHRVRLHLLATACLEYSTQLRPDVRADVLERTRRLVPPRTREEAKVLADAGPVATGLLPGPEGLSDEEADAVVFALTRNPTDAGLIALRPFRDHPARAVHHLLAVNWHRFDTDRYFHEIVTRLPPDPDRVLPARGRAELAHLWSLPVLGGVELVGDFAEADLAAHLAARRVRTLRLRHCATIADLGFLVGGREDGGWRGVETLLLDDCPHITDLSPLVGGPLRELSLYGHTRRVVPRGLAELTGLTSLVVGEELTLDSLDRLPRPAPLTMLTLPSLLPDLTGIGAWPGLTRLALHFSGRALTPTEGRALAALPALERLTPRVEAVRSLADAGVTLPRVNKIQLFPAHYGDPVETGTLDAIARVFPGLRTLVLNNDAPDFSPLAALPELGELHVLAPSAGTGLPENVRLTAPPAARY</sequence>
<dbReference type="Gene3D" id="3.40.50.300">
    <property type="entry name" value="P-loop containing nucleotide triphosphate hydrolases"/>
    <property type="match status" value="1"/>
</dbReference>
<reference evidence="2 3" key="1">
    <citation type="submission" date="2017-05" db="EMBL/GenBank/DDBJ databases">
        <title>Complete genome sequence of Streptomyces sp. SCSIO 03032 revealed the diverse biosynthetic pathways for its bioactive secondary metabolites.</title>
        <authorList>
            <person name="Ma L."/>
            <person name="Zhu Y."/>
            <person name="Zhang W."/>
            <person name="Zhang G."/>
            <person name="Tian X."/>
            <person name="Zhang S."/>
            <person name="Zhang C."/>
        </authorList>
    </citation>
    <scope>NUCLEOTIDE SEQUENCE [LARGE SCALE GENOMIC DNA]</scope>
    <source>
        <strain evidence="2 3">SCSIO 03032</strain>
    </source>
</reference>
<protein>
    <recommendedName>
        <fullName evidence="1">NACHT domain-containing protein</fullName>
    </recommendedName>
</protein>
<dbReference type="Pfam" id="PF22733">
    <property type="entry name" value="NNH1"/>
    <property type="match status" value="1"/>
</dbReference>
<dbReference type="PANTHER" id="PTHR46844">
    <property type="entry name" value="SLR5058 PROTEIN"/>
    <property type="match status" value="1"/>
</dbReference>
<dbReference type="PROSITE" id="PS50837">
    <property type="entry name" value="NACHT"/>
    <property type="match status" value="1"/>
</dbReference>
<evidence type="ECO:0000313" key="3">
    <source>
        <dbReference type="Proteomes" id="UP000194218"/>
    </source>
</evidence>
<dbReference type="InterPro" id="IPR027417">
    <property type="entry name" value="P-loop_NTPase"/>
</dbReference>
<evidence type="ECO:0000313" key="2">
    <source>
        <dbReference type="EMBL" id="ARQ69404.1"/>
    </source>
</evidence>
<keyword evidence="3" id="KW-1185">Reference proteome</keyword>